<organism evidence="1 2">
    <name type="scientific">Phytophthora cactorum</name>
    <dbReference type="NCBI Taxonomy" id="29920"/>
    <lineage>
        <taxon>Eukaryota</taxon>
        <taxon>Sar</taxon>
        <taxon>Stramenopiles</taxon>
        <taxon>Oomycota</taxon>
        <taxon>Peronosporomycetes</taxon>
        <taxon>Peronosporales</taxon>
        <taxon>Peronosporaceae</taxon>
        <taxon>Phytophthora</taxon>
    </lineage>
</organism>
<evidence type="ECO:0000313" key="2">
    <source>
        <dbReference type="Proteomes" id="UP000736787"/>
    </source>
</evidence>
<proteinExistence type="predicted"/>
<name>A0A8T1EM57_9STRA</name>
<sequence>MSPALERCAQRLATPRCWPSGDMERARSLNATLQMGPVSFQRVAGHLTASNGAPIHEVDAL</sequence>
<comment type="caution">
    <text evidence="1">The sequence shown here is derived from an EMBL/GenBank/DDBJ whole genome shotgun (WGS) entry which is preliminary data.</text>
</comment>
<accession>A0A8T1EM57</accession>
<gene>
    <name evidence="1" type="ORF">PC117_g1260</name>
</gene>
<dbReference type="Proteomes" id="UP000736787">
    <property type="component" value="Unassembled WGS sequence"/>
</dbReference>
<evidence type="ECO:0000313" key="1">
    <source>
        <dbReference type="EMBL" id="KAG2954414.1"/>
    </source>
</evidence>
<reference evidence="1" key="1">
    <citation type="submission" date="2018-10" db="EMBL/GenBank/DDBJ databases">
        <title>Effector identification in a new, highly contiguous assembly of the strawberry crown rot pathogen Phytophthora cactorum.</title>
        <authorList>
            <person name="Armitage A.D."/>
            <person name="Nellist C.F."/>
            <person name="Bates H."/>
            <person name="Vickerstaff R.J."/>
            <person name="Harrison R.J."/>
        </authorList>
    </citation>
    <scope>NUCLEOTIDE SEQUENCE</scope>
    <source>
        <strain evidence="1">4040</strain>
    </source>
</reference>
<dbReference type="EMBL" id="RCMK01000014">
    <property type="protein sequence ID" value="KAG2954414.1"/>
    <property type="molecule type" value="Genomic_DNA"/>
</dbReference>
<protein>
    <submittedName>
        <fullName evidence="1">Uncharacterized protein</fullName>
    </submittedName>
</protein>
<dbReference type="AlphaFoldDB" id="A0A8T1EM57"/>